<evidence type="ECO:0000313" key="2">
    <source>
        <dbReference type="Proteomes" id="UP000006190"/>
    </source>
</evidence>
<dbReference type="Proteomes" id="UP000006190">
    <property type="component" value="Unassembled WGS sequence"/>
</dbReference>
<dbReference type="PATRIC" id="fig|883113.3.peg.1113"/>
<dbReference type="PIRSF" id="PIRSF037260">
    <property type="entry name" value="UPF0223"/>
    <property type="match status" value="1"/>
</dbReference>
<sequence>MNYAYPLNPDWSSEEIATVIDLMVAVETAYESKITAKDLLDKYRAFKGIVDSISEEKQIDRAFQEVSGYSIYRTVQKAKTIKEGQTLSME</sequence>
<dbReference type="OrthoDB" id="1649074at2"/>
<dbReference type="Pfam" id="PF05256">
    <property type="entry name" value="UPF0223"/>
    <property type="match status" value="1"/>
</dbReference>
<dbReference type="SUPFAM" id="SSF158504">
    <property type="entry name" value="BH2638-like"/>
    <property type="match status" value="1"/>
</dbReference>
<keyword evidence="2" id="KW-1185">Reference proteome</keyword>
<dbReference type="Gene3D" id="1.10.220.80">
    <property type="entry name" value="BH2638-like"/>
    <property type="match status" value="1"/>
</dbReference>
<dbReference type="InterPro" id="IPR023324">
    <property type="entry name" value="BH2638-like_sf"/>
</dbReference>
<dbReference type="NCBIfam" id="NF003353">
    <property type="entry name" value="PRK04387.1"/>
    <property type="match status" value="1"/>
</dbReference>
<reference evidence="1 2" key="1">
    <citation type="submission" date="2012-01" db="EMBL/GenBank/DDBJ databases">
        <title>The Genome Sequence of Facklamia languida CCUG 37842.</title>
        <authorList>
            <consortium name="The Broad Institute Genome Sequencing Platform"/>
            <person name="Earl A."/>
            <person name="Ward D."/>
            <person name="Feldgarden M."/>
            <person name="Gevers D."/>
            <person name="Huys G."/>
            <person name="Young S.K."/>
            <person name="Zeng Q."/>
            <person name="Gargeya S."/>
            <person name="Fitzgerald M."/>
            <person name="Haas B."/>
            <person name="Abouelleil A."/>
            <person name="Alvarado L."/>
            <person name="Arachchi H.M."/>
            <person name="Berlin A."/>
            <person name="Chapman S.B."/>
            <person name="Gearin G."/>
            <person name="Goldberg J."/>
            <person name="Griggs A."/>
            <person name="Gujja S."/>
            <person name="Hansen M."/>
            <person name="Heiman D."/>
            <person name="Howarth C."/>
            <person name="Larimer J."/>
            <person name="Lui A."/>
            <person name="MacDonald P.J.P."/>
            <person name="McCowen C."/>
            <person name="Montmayeur A."/>
            <person name="Murphy C."/>
            <person name="Neiman D."/>
            <person name="Pearson M."/>
            <person name="Priest M."/>
            <person name="Roberts A."/>
            <person name="Saif S."/>
            <person name="Shea T."/>
            <person name="Sisk P."/>
            <person name="Stolte C."/>
            <person name="Sykes S."/>
            <person name="Wortman J."/>
            <person name="Nusbaum C."/>
            <person name="Birren B."/>
        </authorList>
    </citation>
    <scope>NUCLEOTIDE SEQUENCE [LARGE SCALE GENOMIC DNA]</scope>
    <source>
        <strain evidence="1 2">CCUG 37842</strain>
    </source>
</reference>
<organism evidence="1 2">
    <name type="scientific">Facklamia languida CCUG 37842</name>
    <dbReference type="NCBI Taxonomy" id="883113"/>
    <lineage>
        <taxon>Bacteria</taxon>
        <taxon>Bacillati</taxon>
        <taxon>Bacillota</taxon>
        <taxon>Bacilli</taxon>
        <taxon>Lactobacillales</taxon>
        <taxon>Aerococcaceae</taxon>
        <taxon>Facklamia</taxon>
    </lineage>
</organism>
<proteinExistence type="predicted"/>
<dbReference type="AlphaFoldDB" id="H3NJS9"/>
<dbReference type="InterPro" id="IPR007920">
    <property type="entry name" value="UPF0223"/>
</dbReference>
<protein>
    <submittedName>
        <fullName evidence="1">Uncharacterized protein</fullName>
    </submittedName>
</protein>
<evidence type="ECO:0000313" key="1">
    <source>
        <dbReference type="EMBL" id="EHR36892.1"/>
    </source>
</evidence>
<comment type="caution">
    <text evidence="1">The sequence shown here is derived from an EMBL/GenBank/DDBJ whole genome shotgun (WGS) entry which is preliminary data.</text>
</comment>
<dbReference type="STRING" id="883113.HMPREF9708_01118"/>
<dbReference type="EMBL" id="AGEG01000013">
    <property type="protein sequence ID" value="EHR36892.1"/>
    <property type="molecule type" value="Genomic_DNA"/>
</dbReference>
<accession>H3NJS9</accession>
<dbReference type="eggNOG" id="COG4476">
    <property type="taxonomic scope" value="Bacteria"/>
</dbReference>
<dbReference type="HOGENOM" id="CLU_166693_0_0_9"/>
<name>H3NJS9_9LACT</name>
<gene>
    <name evidence="1" type="ORF">HMPREF9708_01118</name>
</gene>